<dbReference type="GO" id="GO:0005829">
    <property type="term" value="C:cytosol"/>
    <property type="evidence" value="ECO:0007669"/>
    <property type="project" value="TreeGrafter"/>
</dbReference>
<evidence type="ECO:0000256" key="2">
    <source>
        <dbReference type="ARBA" id="ARBA00010178"/>
    </source>
</evidence>
<evidence type="ECO:0000256" key="9">
    <source>
        <dbReference type="PIRNR" id="PIRNR000099"/>
    </source>
</evidence>
<evidence type="ECO:0000256" key="3">
    <source>
        <dbReference type="ARBA" id="ARBA00012965"/>
    </source>
</evidence>
<dbReference type="EMBL" id="WBXO01000005">
    <property type="protein sequence ID" value="KAB2952658.1"/>
    <property type="molecule type" value="Genomic_DNA"/>
</dbReference>
<protein>
    <recommendedName>
        <fullName evidence="3 8">Histidinol dehydrogenase</fullName>
        <shortName evidence="8">HDH</shortName>
        <ecNumber evidence="3 8">1.1.1.23</ecNumber>
    </recommendedName>
</protein>
<dbReference type="GO" id="GO:0004399">
    <property type="term" value="F:histidinol dehydrogenase activity"/>
    <property type="evidence" value="ECO:0007669"/>
    <property type="project" value="UniProtKB-UniRule"/>
</dbReference>
<dbReference type="Pfam" id="PF00815">
    <property type="entry name" value="Histidinol_dh"/>
    <property type="match status" value="1"/>
</dbReference>
<comment type="similarity">
    <text evidence="2 8 9 14">Belongs to the histidinol dehydrogenase family.</text>
</comment>
<evidence type="ECO:0000256" key="7">
    <source>
        <dbReference type="ARBA" id="ARBA00049489"/>
    </source>
</evidence>
<evidence type="ECO:0000256" key="12">
    <source>
        <dbReference type="PIRSR" id="PIRSR000099-3"/>
    </source>
</evidence>
<organism evidence="15 16">
    <name type="scientific">Heliorestis acidaminivorans</name>
    <dbReference type="NCBI Taxonomy" id="553427"/>
    <lineage>
        <taxon>Bacteria</taxon>
        <taxon>Bacillati</taxon>
        <taxon>Bacillota</taxon>
        <taxon>Clostridia</taxon>
        <taxon>Eubacteriales</taxon>
        <taxon>Heliobacteriaceae</taxon>
        <taxon>Heliorestis</taxon>
    </lineage>
</organism>
<feature type="binding site" evidence="8 12">
    <location>
        <position position="255"/>
    </location>
    <ligand>
        <name>substrate</name>
    </ligand>
</feature>
<feature type="active site" description="Proton acceptor" evidence="8 10">
    <location>
        <position position="323"/>
    </location>
</feature>
<comment type="pathway">
    <text evidence="8">Amino-acid biosynthesis; L-histidine biosynthesis; L-histidine from 5-phospho-alpha-D-ribose 1-diphosphate: step 9/9.</text>
</comment>
<keyword evidence="4 8" id="KW-0479">Metal-binding</keyword>
<dbReference type="GO" id="GO:0008270">
    <property type="term" value="F:zinc ion binding"/>
    <property type="evidence" value="ECO:0007669"/>
    <property type="project" value="UniProtKB-UniRule"/>
</dbReference>
<dbReference type="UniPathway" id="UPA00031">
    <property type="reaction ID" value="UER00014"/>
</dbReference>
<sequence>MVKVLHYPSAEADELLQKKSNDDDQVAGQVAEVIDKVRREGTAALFAYTKRFDGADVREDNFAISAEEIERAYGEVDATVLAALRRACENIRKFHEKQMRPSWIEPESDGTMLGQLIRPLDRVGIYVPGGLASYPSSVLMNAIPAQVAGVKSIVMATPPGKDGSINPYTLVAAAESGVTEIYRMGGAQAVAALAFGIGMEKVDKITGPGNIYVTLAKKQVYGTVDIDMLAGPSEILVIADDTASPAYVAADFLSQVEHDVRAAAILVTPSLELATAVQKEIETQMATLSRKDLMAQALRDNGAIIIVKDLEEACHVSNLYAPEHLEVLTAEPFSLLGKLTHAGAIFVGPYSPEPVGDYYAGPNHVLPTGGTARFYSPLNVDTFMKKTSVIAYSRERFYNTAEDIMALAKVEGLDAHANAIAVRLKK</sequence>
<feature type="binding site" evidence="8 13">
    <location>
        <position position="416"/>
    </location>
    <ligand>
        <name>Zn(2+)</name>
        <dbReference type="ChEBI" id="CHEBI:29105"/>
    </ligand>
</feature>
<evidence type="ECO:0000256" key="14">
    <source>
        <dbReference type="RuleBase" id="RU004175"/>
    </source>
</evidence>
<dbReference type="PANTHER" id="PTHR21256:SF2">
    <property type="entry name" value="HISTIDINE BIOSYNTHESIS TRIFUNCTIONAL PROTEIN"/>
    <property type="match status" value="1"/>
</dbReference>
<gene>
    <name evidence="8 15" type="primary">hisD</name>
    <name evidence="15" type="ORF">F9B85_08375</name>
</gene>
<keyword evidence="8 11" id="KW-0520">NAD</keyword>
<dbReference type="InterPro" id="IPR016161">
    <property type="entry name" value="Ald_DH/histidinol_DH"/>
</dbReference>
<dbReference type="InterPro" id="IPR022695">
    <property type="entry name" value="Histidinol_DH_monofunct"/>
</dbReference>
<keyword evidence="5 8" id="KW-0862">Zinc</keyword>
<dbReference type="Proteomes" id="UP000468766">
    <property type="component" value="Unassembled WGS sequence"/>
</dbReference>
<keyword evidence="16" id="KW-1185">Reference proteome</keyword>
<evidence type="ECO:0000256" key="13">
    <source>
        <dbReference type="PIRSR" id="PIRSR000099-4"/>
    </source>
</evidence>
<evidence type="ECO:0000256" key="6">
    <source>
        <dbReference type="ARBA" id="ARBA00023002"/>
    </source>
</evidence>
<dbReference type="PIRSF" id="PIRSF000099">
    <property type="entry name" value="Histidinol_dh"/>
    <property type="match status" value="1"/>
</dbReference>
<evidence type="ECO:0000256" key="4">
    <source>
        <dbReference type="ARBA" id="ARBA00022723"/>
    </source>
</evidence>
<feature type="binding site" evidence="8 13">
    <location>
        <position position="357"/>
    </location>
    <ligand>
        <name>Zn(2+)</name>
        <dbReference type="ChEBI" id="CHEBI:29105"/>
    </ligand>
</feature>
<feature type="binding site" evidence="8 12">
    <location>
        <position position="258"/>
    </location>
    <ligand>
        <name>substrate</name>
    </ligand>
</feature>
<dbReference type="InterPro" id="IPR001692">
    <property type="entry name" value="Histidinol_DH_CS"/>
</dbReference>
<comment type="function">
    <text evidence="1 8">Catalyzes the sequential NAD-dependent oxidations of L-histidinol to L-histidinaldehyde and then to L-histidine.</text>
</comment>
<dbReference type="OrthoDB" id="9805269at2"/>
<dbReference type="AlphaFoldDB" id="A0A6I0F2S1"/>
<evidence type="ECO:0000256" key="11">
    <source>
        <dbReference type="PIRSR" id="PIRSR000099-2"/>
    </source>
</evidence>
<dbReference type="Gene3D" id="3.40.50.1980">
    <property type="entry name" value="Nitrogenase molybdenum iron protein domain"/>
    <property type="match status" value="2"/>
</dbReference>
<evidence type="ECO:0000313" key="15">
    <source>
        <dbReference type="EMBL" id="KAB2952658.1"/>
    </source>
</evidence>
<feature type="binding site" evidence="8 12">
    <location>
        <position position="411"/>
    </location>
    <ligand>
        <name>substrate</name>
    </ligand>
</feature>
<comment type="caution">
    <text evidence="15">The sequence shown here is derived from an EMBL/GenBank/DDBJ whole genome shotgun (WGS) entry which is preliminary data.</text>
</comment>
<proteinExistence type="inferred from homology"/>
<feature type="binding site" evidence="8 11">
    <location>
        <position position="188"/>
    </location>
    <ligand>
        <name>NAD(+)</name>
        <dbReference type="ChEBI" id="CHEBI:57540"/>
    </ligand>
</feature>
<evidence type="ECO:0000256" key="5">
    <source>
        <dbReference type="ARBA" id="ARBA00022833"/>
    </source>
</evidence>
<dbReference type="GO" id="GO:0000105">
    <property type="term" value="P:L-histidine biosynthetic process"/>
    <property type="evidence" value="ECO:0007669"/>
    <property type="project" value="UniProtKB-UniRule"/>
</dbReference>
<evidence type="ECO:0000256" key="10">
    <source>
        <dbReference type="PIRSR" id="PIRSR000099-1"/>
    </source>
</evidence>
<keyword evidence="8" id="KW-0368">Histidine biosynthesis</keyword>
<dbReference type="EC" id="1.1.1.23" evidence="3 8"/>
<dbReference type="InterPro" id="IPR012131">
    <property type="entry name" value="Hstdl_DH"/>
</dbReference>
<feature type="binding site" evidence="8 12">
    <location>
        <position position="233"/>
    </location>
    <ligand>
        <name>substrate</name>
    </ligand>
</feature>
<name>A0A6I0F2S1_9FIRM</name>
<feature type="binding site" evidence="8 11">
    <location>
        <position position="126"/>
    </location>
    <ligand>
        <name>NAD(+)</name>
        <dbReference type="ChEBI" id="CHEBI:57540"/>
    </ligand>
</feature>
<dbReference type="NCBIfam" id="TIGR00069">
    <property type="entry name" value="hisD"/>
    <property type="match status" value="1"/>
</dbReference>
<evidence type="ECO:0000313" key="16">
    <source>
        <dbReference type="Proteomes" id="UP000468766"/>
    </source>
</evidence>
<keyword evidence="6 8" id="KW-0560">Oxidoreductase</keyword>
<dbReference type="HAMAP" id="MF_01024">
    <property type="entry name" value="HisD"/>
    <property type="match status" value="1"/>
</dbReference>
<keyword evidence="8" id="KW-0028">Amino-acid biosynthesis</keyword>
<evidence type="ECO:0000256" key="1">
    <source>
        <dbReference type="ARBA" id="ARBA00003850"/>
    </source>
</evidence>
<feature type="binding site" evidence="8 13">
    <location>
        <position position="255"/>
    </location>
    <ligand>
        <name>Zn(2+)</name>
        <dbReference type="ChEBI" id="CHEBI:29105"/>
    </ligand>
</feature>
<dbReference type="Gene3D" id="1.20.5.1300">
    <property type="match status" value="1"/>
</dbReference>
<dbReference type="PROSITE" id="PS00611">
    <property type="entry name" value="HISOL_DEHYDROGENASE"/>
    <property type="match status" value="1"/>
</dbReference>
<feature type="active site" description="Proton acceptor" evidence="8 10">
    <location>
        <position position="324"/>
    </location>
</feature>
<dbReference type="RefSeq" id="WP_151619935.1">
    <property type="nucleotide sequence ID" value="NZ_WBXO01000005.1"/>
</dbReference>
<feature type="binding site" evidence="8 12">
    <location>
        <position position="416"/>
    </location>
    <ligand>
        <name>substrate</name>
    </ligand>
</feature>
<feature type="binding site" evidence="8 11">
    <location>
        <position position="210"/>
    </location>
    <ligand>
        <name>NAD(+)</name>
        <dbReference type="ChEBI" id="CHEBI:57540"/>
    </ligand>
</feature>
<dbReference type="PRINTS" id="PR00083">
    <property type="entry name" value="HOLDHDRGNASE"/>
</dbReference>
<comment type="cofactor">
    <cofactor evidence="8 13">
        <name>Zn(2+)</name>
        <dbReference type="ChEBI" id="CHEBI:29105"/>
    </cofactor>
    <text evidence="8 13">Binds 1 zinc ion per subunit.</text>
</comment>
<reference evidence="15 16" key="1">
    <citation type="submission" date="2019-10" db="EMBL/GenBank/DDBJ databases">
        <title>Whole-genome sequence of the extremophile Heliorestis acidaminivorans DSM 24790.</title>
        <authorList>
            <person name="Kyndt J.A."/>
            <person name="Meyer T.E."/>
        </authorList>
    </citation>
    <scope>NUCLEOTIDE SEQUENCE [LARGE SCALE GENOMIC DNA]</scope>
    <source>
        <strain evidence="15 16">DSM 24790</strain>
    </source>
</reference>
<dbReference type="PANTHER" id="PTHR21256">
    <property type="entry name" value="HISTIDINOL DEHYDROGENASE HDH"/>
    <property type="match status" value="1"/>
</dbReference>
<feature type="binding site" evidence="8 12">
    <location>
        <position position="324"/>
    </location>
    <ligand>
        <name>substrate</name>
    </ligand>
</feature>
<dbReference type="SUPFAM" id="SSF53720">
    <property type="entry name" value="ALDH-like"/>
    <property type="match status" value="1"/>
</dbReference>
<feature type="binding site" evidence="8 13">
    <location>
        <position position="258"/>
    </location>
    <ligand>
        <name>Zn(2+)</name>
        <dbReference type="ChEBI" id="CHEBI:29105"/>
    </ligand>
</feature>
<comment type="catalytic activity">
    <reaction evidence="7 8">
        <text>L-histidinol + 2 NAD(+) + H2O = L-histidine + 2 NADH + 3 H(+)</text>
        <dbReference type="Rhea" id="RHEA:20641"/>
        <dbReference type="ChEBI" id="CHEBI:15377"/>
        <dbReference type="ChEBI" id="CHEBI:15378"/>
        <dbReference type="ChEBI" id="CHEBI:57540"/>
        <dbReference type="ChEBI" id="CHEBI:57595"/>
        <dbReference type="ChEBI" id="CHEBI:57699"/>
        <dbReference type="ChEBI" id="CHEBI:57945"/>
        <dbReference type="EC" id="1.1.1.23"/>
    </reaction>
</comment>
<dbReference type="FunFam" id="3.40.50.1980:FF:000001">
    <property type="entry name" value="Histidinol dehydrogenase"/>
    <property type="match status" value="1"/>
</dbReference>
<feature type="binding site" evidence="8 12">
    <location>
        <position position="357"/>
    </location>
    <ligand>
        <name>substrate</name>
    </ligand>
</feature>
<accession>A0A6I0F2S1</accession>
<dbReference type="CDD" id="cd06572">
    <property type="entry name" value="Histidinol_dh"/>
    <property type="match status" value="1"/>
</dbReference>
<evidence type="ECO:0000256" key="8">
    <source>
        <dbReference type="HAMAP-Rule" id="MF_01024"/>
    </source>
</evidence>
<dbReference type="GO" id="GO:0051287">
    <property type="term" value="F:NAD binding"/>
    <property type="evidence" value="ECO:0007669"/>
    <property type="project" value="InterPro"/>
</dbReference>
<dbReference type="FunFam" id="3.40.50.1980:FF:000026">
    <property type="entry name" value="Histidinol dehydrogenase"/>
    <property type="match status" value="1"/>
</dbReference>